<feature type="transmembrane region" description="Helical" evidence="1">
    <location>
        <begin position="6"/>
        <end position="24"/>
    </location>
</feature>
<organism evidence="2 3">
    <name type="scientific">Brachionus calyciflorus</name>
    <dbReference type="NCBI Taxonomy" id="104777"/>
    <lineage>
        <taxon>Eukaryota</taxon>
        <taxon>Metazoa</taxon>
        <taxon>Spiralia</taxon>
        <taxon>Gnathifera</taxon>
        <taxon>Rotifera</taxon>
        <taxon>Eurotatoria</taxon>
        <taxon>Monogononta</taxon>
        <taxon>Pseudotrocha</taxon>
        <taxon>Ploima</taxon>
        <taxon>Brachionidae</taxon>
        <taxon>Brachionus</taxon>
    </lineage>
</organism>
<dbReference type="AlphaFoldDB" id="A0A814IDL7"/>
<accession>A0A814IDL7</accession>
<keyword evidence="1" id="KW-1133">Transmembrane helix</keyword>
<keyword evidence="1" id="KW-0472">Membrane</keyword>
<gene>
    <name evidence="2" type="ORF">OXX778_LOCUS17479</name>
</gene>
<dbReference type="Proteomes" id="UP000663879">
    <property type="component" value="Unassembled WGS sequence"/>
</dbReference>
<sequence>MDIFLLFVDILLIISYPSLIPDSIEPKNDFKQNFVIEPQQMKTKWNILIVSIFLLTEIAIMDLYMMTNEPLDGVITSIRWFSMSLFVIILIFIIKKNRTFFKNQNTAFEYLNYCSNGNNNDLFSSSSLFKNDLSFEKCRFILHNFLDHDYEKMIKILNFYSCFTFVLGFVGWIYRIRVI</sequence>
<evidence type="ECO:0000256" key="1">
    <source>
        <dbReference type="SAM" id="Phobius"/>
    </source>
</evidence>
<feature type="transmembrane region" description="Helical" evidence="1">
    <location>
        <begin position="156"/>
        <end position="174"/>
    </location>
</feature>
<name>A0A814IDL7_9BILA</name>
<keyword evidence="1" id="KW-0812">Transmembrane</keyword>
<proteinExistence type="predicted"/>
<reference evidence="2" key="1">
    <citation type="submission" date="2021-02" db="EMBL/GenBank/DDBJ databases">
        <authorList>
            <person name="Nowell W R."/>
        </authorList>
    </citation>
    <scope>NUCLEOTIDE SEQUENCE</scope>
    <source>
        <strain evidence="2">Ploen Becks lab</strain>
    </source>
</reference>
<keyword evidence="3" id="KW-1185">Reference proteome</keyword>
<comment type="caution">
    <text evidence="2">The sequence shown here is derived from an EMBL/GenBank/DDBJ whole genome shotgun (WGS) entry which is preliminary data.</text>
</comment>
<feature type="transmembrane region" description="Helical" evidence="1">
    <location>
        <begin position="77"/>
        <end position="94"/>
    </location>
</feature>
<evidence type="ECO:0000313" key="3">
    <source>
        <dbReference type="Proteomes" id="UP000663879"/>
    </source>
</evidence>
<dbReference type="EMBL" id="CAJNOC010004475">
    <property type="protein sequence ID" value="CAF1023060.1"/>
    <property type="molecule type" value="Genomic_DNA"/>
</dbReference>
<evidence type="ECO:0000313" key="2">
    <source>
        <dbReference type="EMBL" id="CAF1023060.1"/>
    </source>
</evidence>
<feature type="transmembrane region" description="Helical" evidence="1">
    <location>
        <begin position="45"/>
        <end position="65"/>
    </location>
</feature>
<protein>
    <submittedName>
        <fullName evidence="2">Uncharacterized protein</fullName>
    </submittedName>
</protein>